<feature type="region of interest" description="Disordered" evidence="1">
    <location>
        <begin position="1"/>
        <end position="54"/>
    </location>
</feature>
<name>A0ABN7TCS5_OIKDI</name>
<dbReference type="Proteomes" id="UP001158576">
    <property type="component" value="Chromosome 2"/>
</dbReference>
<protein>
    <submittedName>
        <fullName evidence="2">Oidioi.mRNA.OKI2018_I69.chr2.g6581.t1.cds</fullName>
    </submittedName>
</protein>
<feature type="compositionally biased region" description="Basic and acidic residues" evidence="1">
    <location>
        <begin position="1"/>
        <end position="19"/>
    </location>
</feature>
<gene>
    <name evidence="2" type="ORF">OKIOD_LOCUS15346</name>
</gene>
<reference evidence="2 3" key="1">
    <citation type="submission" date="2021-04" db="EMBL/GenBank/DDBJ databases">
        <authorList>
            <person name="Bliznina A."/>
        </authorList>
    </citation>
    <scope>NUCLEOTIDE SEQUENCE [LARGE SCALE GENOMIC DNA]</scope>
</reference>
<dbReference type="Gene3D" id="1.25.40.180">
    <property type="match status" value="1"/>
</dbReference>
<sequence length="274" mass="31701">MQKAERKPERPVKVPEKSAPKTGNRGWEHPSVRQLQGLPHTVPPPQQQPQQPRVRQVRQQLARQVREPQKQKPQVNTEVSIAQELKKPEKCLTLEEILEYITCETTTNKQQTALVDEFINGSKPYDHDSLENCIRQIVDACVKKPQFAPIYTKFCINMHFKLDHFGFVTGENDKYVCISVKQAMAENIKLRGFREILVDLLVKNFYGENRQLGVVSLHCQRPPRQRPFSGYNFYTNRSVTDGYRTEIWAEDPGRIAKLYPTNTEGAKTRRKPSC</sequence>
<accession>A0ABN7TCS5</accession>
<evidence type="ECO:0000313" key="2">
    <source>
        <dbReference type="EMBL" id="CAG5112358.1"/>
    </source>
</evidence>
<organism evidence="2 3">
    <name type="scientific">Oikopleura dioica</name>
    <name type="common">Tunicate</name>
    <dbReference type="NCBI Taxonomy" id="34765"/>
    <lineage>
        <taxon>Eukaryota</taxon>
        <taxon>Metazoa</taxon>
        <taxon>Chordata</taxon>
        <taxon>Tunicata</taxon>
        <taxon>Appendicularia</taxon>
        <taxon>Copelata</taxon>
        <taxon>Oikopleuridae</taxon>
        <taxon>Oikopleura</taxon>
    </lineage>
</organism>
<evidence type="ECO:0000256" key="1">
    <source>
        <dbReference type="SAM" id="MobiDB-lite"/>
    </source>
</evidence>
<evidence type="ECO:0000313" key="3">
    <source>
        <dbReference type="Proteomes" id="UP001158576"/>
    </source>
</evidence>
<keyword evidence="3" id="KW-1185">Reference proteome</keyword>
<proteinExistence type="predicted"/>
<dbReference type="EMBL" id="OU015567">
    <property type="protein sequence ID" value="CAG5112358.1"/>
    <property type="molecule type" value="Genomic_DNA"/>
</dbReference>